<feature type="non-terminal residue" evidence="1">
    <location>
        <position position="72"/>
    </location>
</feature>
<name>A0A382BRM0_9ZZZZ</name>
<organism evidence="1">
    <name type="scientific">marine metagenome</name>
    <dbReference type="NCBI Taxonomy" id="408172"/>
    <lineage>
        <taxon>unclassified sequences</taxon>
        <taxon>metagenomes</taxon>
        <taxon>ecological metagenomes</taxon>
    </lineage>
</organism>
<evidence type="ECO:0000313" key="1">
    <source>
        <dbReference type="EMBL" id="SVB16455.1"/>
    </source>
</evidence>
<dbReference type="InterPro" id="IPR042099">
    <property type="entry name" value="ANL_N_sf"/>
</dbReference>
<proteinExistence type="predicted"/>
<dbReference type="AlphaFoldDB" id="A0A382BRM0"/>
<dbReference type="SUPFAM" id="SSF56801">
    <property type="entry name" value="Acetyl-CoA synthetase-like"/>
    <property type="match status" value="1"/>
</dbReference>
<accession>A0A382BRM0</accession>
<dbReference type="Gene3D" id="3.40.50.12780">
    <property type="entry name" value="N-terminal domain of ligase-like"/>
    <property type="match status" value="1"/>
</dbReference>
<reference evidence="1" key="1">
    <citation type="submission" date="2018-05" db="EMBL/GenBank/DDBJ databases">
        <authorList>
            <person name="Lanie J.A."/>
            <person name="Ng W.-L."/>
            <person name="Kazmierczak K.M."/>
            <person name="Andrzejewski T.M."/>
            <person name="Davidsen T.M."/>
            <person name="Wayne K.J."/>
            <person name="Tettelin H."/>
            <person name="Glass J.I."/>
            <person name="Rusch D."/>
            <person name="Podicherti R."/>
            <person name="Tsui H.-C.T."/>
            <person name="Winkler M.E."/>
        </authorList>
    </citation>
    <scope>NUCLEOTIDE SEQUENCE</scope>
</reference>
<dbReference type="EMBL" id="UINC01031044">
    <property type="protein sequence ID" value="SVB16455.1"/>
    <property type="molecule type" value="Genomic_DNA"/>
</dbReference>
<protein>
    <recommendedName>
        <fullName evidence="2">AMP-dependent synthetase/ligase domain-containing protein</fullName>
    </recommendedName>
</protein>
<gene>
    <name evidence="1" type="ORF">METZ01_LOCUS169309</name>
</gene>
<sequence length="72" mass="8127">MYLIEKAGDFANRIALENDNDVLTYGQLLEQSQSLASGLLKDKDDLEGNRIISLLPPLFDYVVLQWAVWQTG</sequence>
<evidence type="ECO:0008006" key="2">
    <source>
        <dbReference type="Google" id="ProtNLM"/>
    </source>
</evidence>